<dbReference type="SUPFAM" id="SSF47413">
    <property type="entry name" value="lambda repressor-like DNA-binding domains"/>
    <property type="match status" value="1"/>
</dbReference>
<protein>
    <submittedName>
        <fullName evidence="5">LacI family DNA-binding transcriptional regulator</fullName>
    </submittedName>
</protein>
<evidence type="ECO:0000256" key="2">
    <source>
        <dbReference type="ARBA" id="ARBA00023125"/>
    </source>
</evidence>
<keyword evidence="6" id="KW-1185">Reference proteome</keyword>
<dbReference type="InterPro" id="IPR028082">
    <property type="entry name" value="Peripla_BP_I"/>
</dbReference>
<dbReference type="CDD" id="cd01392">
    <property type="entry name" value="HTH_LacI"/>
    <property type="match status" value="1"/>
</dbReference>
<dbReference type="RefSeq" id="WP_345365759.1">
    <property type="nucleotide sequence ID" value="NZ_BAABII010000016.1"/>
</dbReference>
<dbReference type="Pfam" id="PF13377">
    <property type="entry name" value="Peripla_BP_3"/>
    <property type="match status" value="1"/>
</dbReference>
<evidence type="ECO:0000256" key="1">
    <source>
        <dbReference type="ARBA" id="ARBA00023015"/>
    </source>
</evidence>
<dbReference type="Gene3D" id="1.10.260.40">
    <property type="entry name" value="lambda repressor-like DNA-binding domains"/>
    <property type="match status" value="1"/>
</dbReference>
<gene>
    <name evidence="5" type="ORF">AB8O55_18640</name>
</gene>
<dbReference type="InterPro" id="IPR046335">
    <property type="entry name" value="LacI/GalR-like_sensor"/>
</dbReference>
<evidence type="ECO:0000313" key="6">
    <source>
        <dbReference type="Proteomes" id="UP001564626"/>
    </source>
</evidence>
<organism evidence="5 6">
    <name type="scientific">Saccharopolyspora cebuensis</name>
    <dbReference type="NCBI Taxonomy" id="418759"/>
    <lineage>
        <taxon>Bacteria</taxon>
        <taxon>Bacillati</taxon>
        <taxon>Actinomycetota</taxon>
        <taxon>Actinomycetes</taxon>
        <taxon>Pseudonocardiales</taxon>
        <taxon>Pseudonocardiaceae</taxon>
        <taxon>Saccharopolyspora</taxon>
    </lineage>
</organism>
<dbReference type="Proteomes" id="UP001564626">
    <property type="component" value="Unassembled WGS sequence"/>
</dbReference>
<dbReference type="PROSITE" id="PS50932">
    <property type="entry name" value="HTH_LACI_2"/>
    <property type="match status" value="1"/>
</dbReference>
<dbReference type="InterPro" id="IPR000843">
    <property type="entry name" value="HTH_LacI"/>
</dbReference>
<dbReference type="PANTHER" id="PTHR30146">
    <property type="entry name" value="LACI-RELATED TRANSCRIPTIONAL REPRESSOR"/>
    <property type="match status" value="1"/>
</dbReference>
<dbReference type="PROSITE" id="PS00356">
    <property type="entry name" value="HTH_LACI_1"/>
    <property type="match status" value="1"/>
</dbReference>
<dbReference type="CDD" id="cd06267">
    <property type="entry name" value="PBP1_LacI_sugar_binding-like"/>
    <property type="match status" value="1"/>
</dbReference>
<dbReference type="PANTHER" id="PTHR30146:SF155">
    <property type="entry name" value="ALANINE RACEMASE"/>
    <property type="match status" value="1"/>
</dbReference>
<dbReference type="InterPro" id="IPR010982">
    <property type="entry name" value="Lambda_DNA-bd_dom_sf"/>
</dbReference>
<evidence type="ECO:0000313" key="5">
    <source>
        <dbReference type="EMBL" id="MEY8041427.1"/>
    </source>
</evidence>
<dbReference type="EMBL" id="JBGEHV010000036">
    <property type="protein sequence ID" value="MEY8041427.1"/>
    <property type="molecule type" value="Genomic_DNA"/>
</dbReference>
<accession>A0ABV4CMR1</accession>
<dbReference type="Gene3D" id="3.40.50.2300">
    <property type="match status" value="2"/>
</dbReference>
<keyword evidence="3" id="KW-0804">Transcription</keyword>
<feature type="domain" description="HTH lacI-type" evidence="4">
    <location>
        <begin position="4"/>
        <end position="58"/>
    </location>
</feature>
<dbReference type="GO" id="GO:0003677">
    <property type="term" value="F:DNA binding"/>
    <property type="evidence" value="ECO:0007669"/>
    <property type="project" value="UniProtKB-KW"/>
</dbReference>
<name>A0ABV4CMR1_9PSEU</name>
<reference evidence="5 6" key="1">
    <citation type="submission" date="2024-08" db="EMBL/GenBank/DDBJ databases">
        <title>Genome mining of Saccharopolyspora cebuensis PGLac3 from Nigerian medicinal plant.</title>
        <authorList>
            <person name="Ezeobiora C.E."/>
            <person name="Igbokwe N.H."/>
            <person name="Amin D.H."/>
            <person name="Mendie U.E."/>
        </authorList>
    </citation>
    <scope>NUCLEOTIDE SEQUENCE [LARGE SCALE GENOMIC DNA]</scope>
    <source>
        <strain evidence="5 6">PGLac3</strain>
    </source>
</reference>
<evidence type="ECO:0000256" key="3">
    <source>
        <dbReference type="ARBA" id="ARBA00023163"/>
    </source>
</evidence>
<dbReference type="SUPFAM" id="SSF53822">
    <property type="entry name" value="Periplasmic binding protein-like I"/>
    <property type="match status" value="1"/>
</dbReference>
<proteinExistence type="predicted"/>
<dbReference type="SMART" id="SM00354">
    <property type="entry name" value="HTH_LACI"/>
    <property type="match status" value="1"/>
</dbReference>
<dbReference type="Pfam" id="PF00356">
    <property type="entry name" value="LacI"/>
    <property type="match status" value="1"/>
</dbReference>
<evidence type="ECO:0000259" key="4">
    <source>
        <dbReference type="PROSITE" id="PS50932"/>
    </source>
</evidence>
<keyword evidence="1" id="KW-0805">Transcription regulation</keyword>
<comment type="caution">
    <text evidence="5">The sequence shown here is derived from an EMBL/GenBank/DDBJ whole genome shotgun (WGS) entry which is preliminary data.</text>
</comment>
<keyword evidence="2 5" id="KW-0238">DNA-binding</keyword>
<sequence length="336" mass="35759">MKRPTIIDIAREVGVSKAAVSYALNGKGGVSPETRERILDVAAALGWRASTAARALSSDRAASVGVVLARPPELLGTEPFLMRLVAGLERTLSAYGVSLQLALTSDTETELATYRQWWAERRIDGVVLTDLRTADPRPGLVRELGVPAVLFGTAGPVPGITALRSDDERTARSAVAHLVELGHRRIAHVQGPDNLRHTLRRAAVLGDTAHELAGIELHREVGGYTEDGGLRATRRLLAARPRPTAVIYDNDVMAVAAVAHADELGVRIPAELSVLAWEDSMLCRVVRPAVTAFDHDVTADGAQAARVLLELIETGVGVDGDLGDRTLVVRSSTGPA</sequence>